<sequence length="380" mass="41366">MNYQRCRFPVACCGFPSSVPFSGDMSAMWGLGRKKPLLLGIDISAAAVKLLELSRKNGGYQVESYGVVPLPRNTVVDNTLAEPDNVSAAVRAVVKQSGTALRHAVVAVPGSVVITKRIALPANLEGDELEAQIELEADQYIPHAREEVSLDFEVLGKNPKNPDLLDVLLVATRRENVEDRVSVLENAGLGVEIVDVESYAIERAFELVRDQLPPLLRDRAVAVADVGAMATTLNVIHGGSIIYTREQGFGGMQLTDEIQRRYGLTYEEAGLAKKEGSLPGNYAEEVLEPFKHALVQQISRSFQFYLSSTAQRGFDAVVLAGGCAMIPGIDRYVEAALQVPTVIANPFRHMSFSGRVRQERLSYDSSALMLACGLALRSFD</sequence>
<organism evidence="2 3">
    <name type="scientific">Methylococcus capsulatus (strain ATCC 33009 / NCIMB 11132 / Bath)</name>
    <dbReference type="NCBI Taxonomy" id="243233"/>
    <lineage>
        <taxon>Bacteria</taxon>
        <taxon>Pseudomonadati</taxon>
        <taxon>Pseudomonadota</taxon>
        <taxon>Gammaproteobacteria</taxon>
        <taxon>Methylococcales</taxon>
        <taxon>Methylococcaceae</taxon>
        <taxon>Methylococcus</taxon>
    </lineage>
</organism>
<name>Q60BY8_METCA</name>
<dbReference type="Gene3D" id="3.30.1490.300">
    <property type="match status" value="1"/>
</dbReference>
<dbReference type="InterPro" id="IPR050696">
    <property type="entry name" value="FtsA/MreB"/>
</dbReference>
<dbReference type="Proteomes" id="UP000006821">
    <property type="component" value="Chromosome"/>
</dbReference>
<dbReference type="STRING" id="243233.MCA0325"/>
<dbReference type="Pfam" id="PF11104">
    <property type="entry name" value="PilM_2"/>
    <property type="match status" value="1"/>
</dbReference>
<protein>
    <submittedName>
        <fullName evidence="2">Type 4 fimbrial biogenesis protein PilM</fullName>
    </submittedName>
</protein>
<dbReference type="KEGG" id="mca:MCA0325"/>
<dbReference type="NCBIfam" id="TIGR01175">
    <property type="entry name" value="pilM"/>
    <property type="match status" value="1"/>
</dbReference>
<evidence type="ECO:0000313" key="3">
    <source>
        <dbReference type="Proteomes" id="UP000006821"/>
    </source>
</evidence>
<accession>Q60BY8</accession>
<dbReference type="InterPro" id="IPR003494">
    <property type="entry name" value="SHS2_FtsA"/>
</dbReference>
<evidence type="ECO:0000313" key="2">
    <source>
        <dbReference type="EMBL" id="AAU90415.1"/>
    </source>
</evidence>
<evidence type="ECO:0000259" key="1">
    <source>
        <dbReference type="SMART" id="SM00842"/>
    </source>
</evidence>
<dbReference type="eggNOG" id="COG4972">
    <property type="taxonomic scope" value="Bacteria"/>
</dbReference>
<dbReference type="SUPFAM" id="SSF53067">
    <property type="entry name" value="Actin-like ATPase domain"/>
    <property type="match status" value="2"/>
</dbReference>
<dbReference type="InterPro" id="IPR043129">
    <property type="entry name" value="ATPase_NBD"/>
</dbReference>
<dbReference type="SMART" id="SM00842">
    <property type="entry name" value="FtsA"/>
    <property type="match status" value="1"/>
</dbReference>
<dbReference type="PANTHER" id="PTHR32432:SF3">
    <property type="entry name" value="ETHANOLAMINE UTILIZATION PROTEIN EUTJ"/>
    <property type="match status" value="1"/>
</dbReference>
<dbReference type="Gene3D" id="3.30.420.40">
    <property type="match status" value="2"/>
</dbReference>
<dbReference type="CDD" id="cd24049">
    <property type="entry name" value="ASKHA_NBD_PilM"/>
    <property type="match status" value="1"/>
</dbReference>
<dbReference type="PANTHER" id="PTHR32432">
    <property type="entry name" value="CELL DIVISION PROTEIN FTSA-RELATED"/>
    <property type="match status" value="1"/>
</dbReference>
<dbReference type="PIRSF" id="PIRSF019169">
    <property type="entry name" value="PilM"/>
    <property type="match status" value="1"/>
</dbReference>
<proteinExistence type="predicted"/>
<dbReference type="GO" id="GO:0051301">
    <property type="term" value="P:cell division"/>
    <property type="evidence" value="ECO:0007669"/>
    <property type="project" value="InterPro"/>
</dbReference>
<reference evidence="2 3" key="1">
    <citation type="journal article" date="2004" name="PLoS Biol.">
        <title>Genomic insights into methanotrophy: the complete genome sequence of Methylococcus capsulatus (Bath).</title>
        <authorList>
            <person name="Ward N.L."/>
            <person name="Larsen O."/>
            <person name="Sakwa J."/>
            <person name="Bruseth L."/>
            <person name="Khouri H.M."/>
            <person name="Durkin A.S."/>
            <person name="Dimitrov G."/>
            <person name="Jiang L."/>
            <person name="Scanlan D."/>
            <person name="Kang K.H."/>
            <person name="Lewis M.R."/>
            <person name="Nelson K.E."/>
            <person name="Methe B.A."/>
            <person name="Wu M."/>
            <person name="Heidelberg J.F."/>
            <person name="Paulsen I.T."/>
            <person name="Fouts D.E."/>
            <person name="Ravel J."/>
            <person name="Tettelin H."/>
            <person name="Ren Q."/>
            <person name="Read T.D."/>
            <person name="DeBoy R.T."/>
            <person name="Seshadri R."/>
            <person name="Salzberg S.L."/>
            <person name="Jensen H.B."/>
            <person name="Birkeland N.K."/>
            <person name="Nelson W.C."/>
            <person name="Dodson R.J."/>
            <person name="Grindhaug S.H."/>
            <person name="Holt I.E."/>
            <person name="Eidhammer I."/>
            <person name="Jonasen I."/>
            <person name="Vanaken S."/>
            <person name="Utterback T.R."/>
            <person name="Feldblyum T.V."/>
            <person name="Fraser C.M."/>
            <person name="Lillehaug J.R."/>
            <person name="Eisen J.A."/>
        </authorList>
    </citation>
    <scope>NUCLEOTIDE SEQUENCE [LARGE SCALE GENOMIC DNA]</scope>
    <source>
        <strain evidence="3">ATCC 33009 / NCIMB 11132 / Bath</strain>
    </source>
</reference>
<dbReference type="InterPro" id="IPR005883">
    <property type="entry name" value="PilM"/>
</dbReference>
<gene>
    <name evidence="2" type="primary">pilM</name>
    <name evidence="2" type="ordered locus">MCA0325</name>
</gene>
<dbReference type="HOGENOM" id="CLU_050686_1_0_6"/>
<dbReference type="AlphaFoldDB" id="Q60BY8"/>
<feature type="domain" description="SHS2" evidence="1">
    <location>
        <begin position="38"/>
        <end position="205"/>
    </location>
</feature>
<dbReference type="EMBL" id="AE017282">
    <property type="protein sequence ID" value="AAU90415.1"/>
    <property type="molecule type" value="Genomic_DNA"/>
</dbReference>